<name>A0A168Q6I2_9BACL</name>
<accession>A0A168Q6I2</accession>
<proteinExistence type="predicted"/>
<evidence type="ECO:0008006" key="4">
    <source>
        <dbReference type="Google" id="ProtNLM"/>
    </source>
</evidence>
<evidence type="ECO:0000313" key="3">
    <source>
        <dbReference type="Proteomes" id="UP000077355"/>
    </source>
</evidence>
<gene>
    <name evidence="2" type="ORF">PBAT_07025</name>
</gene>
<keyword evidence="1" id="KW-0812">Transmembrane</keyword>
<dbReference type="Proteomes" id="UP000077355">
    <property type="component" value="Unassembled WGS sequence"/>
</dbReference>
<sequence length="109" mass="10973">MEVAEGLSVQIMSIITGSASGGMGIALSTLGDTFYNAALATGISPDALHRIAAVASGASIFPNNGALLTLLAVTGLSHKETYKDVFVVAFIIPTIALIVGVIMGIIGLV</sequence>
<dbReference type="AlphaFoldDB" id="A0A168Q6I2"/>
<keyword evidence="1" id="KW-1133">Transmembrane helix</keyword>
<comment type="caution">
    <text evidence="2">The sequence shown here is derived from an EMBL/GenBank/DDBJ whole genome shotgun (WGS) entry which is preliminary data.</text>
</comment>
<evidence type="ECO:0000256" key="1">
    <source>
        <dbReference type="SAM" id="Phobius"/>
    </source>
</evidence>
<reference evidence="2 3" key="1">
    <citation type="submission" date="2016-03" db="EMBL/GenBank/DDBJ databases">
        <title>Draft genome sequence of Paenibacillus antarcticus CECT 5836.</title>
        <authorList>
            <person name="Shin S.-K."/>
            <person name="Yi H."/>
        </authorList>
    </citation>
    <scope>NUCLEOTIDE SEQUENCE [LARGE SCALE GENOMIC DNA]</scope>
    <source>
        <strain evidence="2 3">CECT 5836</strain>
    </source>
</reference>
<organism evidence="2 3">
    <name type="scientific">Paenibacillus antarcticus</name>
    <dbReference type="NCBI Taxonomy" id="253703"/>
    <lineage>
        <taxon>Bacteria</taxon>
        <taxon>Bacillati</taxon>
        <taxon>Bacillota</taxon>
        <taxon>Bacilli</taxon>
        <taxon>Bacillales</taxon>
        <taxon>Paenibacillaceae</taxon>
        <taxon>Paenibacillus</taxon>
    </lineage>
</organism>
<evidence type="ECO:0000313" key="2">
    <source>
        <dbReference type="EMBL" id="OAB47437.1"/>
    </source>
</evidence>
<dbReference type="EMBL" id="LVJI01000007">
    <property type="protein sequence ID" value="OAB47437.1"/>
    <property type="molecule type" value="Genomic_DNA"/>
</dbReference>
<keyword evidence="1" id="KW-0472">Membrane</keyword>
<keyword evidence="3" id="KW-1185">Reference proteome</keyword>
<feature type="transmembrane region" description="Helical" evidence="1">
    <location>
        <begin position="51"/>
        <end position="73"/>
    </location>
</feature>
<feature type="transmembrane region" description="Helical" evidence="1">
    <location>
        <begin position="85"/>
        <end position="108"/>
    </location>
</feature>
<feature type="transmembrane region" description="Helical" evidence="1">
    <location>
        <begin position="12"/>
        <end position="31"/>
    </location>
</feature>
<dbReference type="RefSeq" id="WP_068647911.1">
    <property type="nucleotide sequence ID" value="NZ_CP043611.1"/>
</dbReference>
<protein>
    <recommendedName>
        <fullName evidence="4">Citrate transporter-like domain-containing protein</fullName>
    </recommendedName>
</protein>